<dbReference type="GO" id="GO:0005634">
    <property type="term" value="C:nucleus"/>
    <property type="evidence" value="ECO:0007669"/>
    <property type="project" value="TreeGrafter"/>
</dbReference>
<name>A0A9P5MRJ6_9AGAM</name>
<gene>
    <name evidence="8" type="ORF">DFH94DRAFT_635543</name>
</gene>
<evidence type="ECO:0000256" key="1">
    <source>
        <dbReference type="ARBA" id="ARBA00000707"/>
    </source>
</evidence>
<evidence type="ECO:0000259" key="7">
    <source>
        <dbReference type="PROSITE" id="PS50235"/>
    </source>
</evidence>
<feature type="domain" description="USP" evidence="7">
    <location>
        <begin position="117"/>
        <end position="513"/>
    </location>
</feature>
<dbReference type="AlphaFoldDB" id="A0A9P5MRJ6"/>
<dbReference type="InterPro" id="IPR028889">
    <property type="entry name" value="USP"/>
</dbReference>
<keyword evidence="2 6" id="KW-0645">Protease</keyword>
<dbReference type="CDD" id="cd02257">
    <property type="entry name" value="Peptidase_C19"/>
    <property type="match status" value="1"/>
</dbReference>
<dbReference type="InterPro" id="IPR050164">
    <property type="entry name" value="Peptidase_C19"/>
</dbReference>
<keyword evidence="5 6" id="KW-0788">Thiol protease</keyword>
<dbReference type="InterPro" id="IPR001394">
    <property type="entry name" value="Peptidase_C19_UCH"/>
</dbReference>
<reference evidence="8" key="2">
    <citation type="journal article" date="2020" name="Nat. Commun.">
        <title>Large-scale genome sequencing of mycorrhizal fungi provides insights into the early evolution of symbiotic traits.</title>
        <authorList>
            <person name="Miyauchi S."/>
            <person name="Kiss E."/>
            <person name="Kuo A."/>
            <person name="Drula E."/>
            <person name="Kohler A."/>
            <person name="Sanchez-Garcia M."/>
            <person name="Morin E."/>
            <person name="Andreopoulos B."/>
            <person name="Barry K.W."/>
            <person name="Bonito G."/>
            <person name="Buee M."/>
            <person name="Carver A."/>
            <person name="Chen C."/>
            <person name="Cichocki N."/>
            <person name="Clum A."/>
            <person name="Culley D."/>
            <person name="Crous P.W."/>
            <person name="Fauchery L."/>
            <person name="Girlanda M."/>
            <person name="Hayes R.D."/>
            <person name="Keri Z."/>
            <person name="LaButti K."/>
            <person name="Lipzen A."/>
            <person name="Lombard V."/>
            <person name="Magnuson J."/>
            <person name="Maillard F."/>
            <person name="Murat C."/>
            <person name="Nolan M."/>
            <person name="Ohm R.A."/>
            <person name="Pangilinan J."/>
            <person name="Pereira M.F."/>
            <person name="Perotto S."/>
            <person name="Peter M."/>
            <person name="Pfister S."/>
            <person name="Riley R."/>
            <person name="Sitrit Y."/>
            <person name="Stielow J.B."/>
            <person name="Szollosi G."/>
            <person name="Zifcakova L."/>
            <person name="Stursova M."/>
            <person name="Spatafora J.W."/>
            <person name="Tedersoo L."/>
            <person name="Vaario L.M."/>
            <person name="Yamada A."/>
            <person name="Yan M."/>
            <person name="Wang P."/>
            <person name="Xu J."/>
            <person name="Bruns T."/>
            <person name="Baldrian P."/>
            <person name="Vilgalys R."/>
            <person name="Dunand C."/>
            <person name="Henrissat B."/>
            <person name="Grigoriev I.V."/>
            <person name="Hibbett D."/>
            <person name="Nagy L.G."/>
            <person name="Martin F.M."/>
        </authorList>
    </citation>
    <scope>NUCLEOTIDE SEQUENCE</scope>
    <source>
        <strain evidence="8">Prilba</strain>
    </source>
</reference>
<dbReference type="EC" id="3.4.19.12" evidence="6"/>
<dbReference type="InterPro" id="IPR018200">
    <property type="entry name" value="USP_CS"/>
</dbReference>
<dbReference type="InterPro" id="IPR038765">
    <property type="entry name" value="Papain-like_cys_pep_sf"/>
</dbReference>
<dbReference type="GO" id="GO:0005829">
    <property type="term" value="C:cytosol"/>
    <property type="evidence" value="ECO:0007669"/>
    <property type="project" value="TreeGrafter"/>
</dbReference>
<dbReference type="Pfam" id="PF00443">
    <property type="entry name" value="UCH"/>
    <property type="match status" value="1"/>
</dbReference>
<evidence type="ECO:0000256" key="3">
    <source>
        <dbReference type="ARBA" id="ARBA00022786"/>
    </source>
</evidence>
<proteinExistence type="inferred from homology"/>
<evidence type="ECO:0000256" key="5">
    <source>
        <dbReference type="ARBA" id="ARBA00022807"/>
    </source>
</evidence>
<dbReference type="GO" id="GO:0004843">
    <property type="term" value="F:cysteine-type deubiquitinase activity"/>
    <property type="evidence" value="ECO:0007669"/>
    <property type="project" value="UniProtKB-UniRule"/>
</dbReference>
<dbReference type="PROSITE" id="PS50235">
    <property type="entry name" value="USP_3"/>
    <property type="match status" value="1"/>
</dbReference>
<evidence type="ECO:0000256" key="2">
    <source>
        <dbReference type="ARBA" id="ARBA00022670"/>
    </source>
</evidence>
<keyword evidence="3 6" id="KW-0833">Ubl conjugation pathway</keyword>
<dbReference type="PANTHER" id="PTHR24006">
    <property type="entry name" value="UBIQUITIN CARBOXYL-TERMINAL HYDROLASE"/>
    <property type="match status" value="1"/>
</dbReference>
<evidence type="ECO:0000256" key="6">
    <source>
        <dbReference type="RuleBase" id="RU366025"/>
    </source>
</evidence>
<dbReference type="Gene3D" id="3.90.70.10">
    <property type="entry name" value="Cysteine proteinases"/>
    <property type="match status" value="1"/>
</dbReference>
<dbReference type="GO" id="GO:0006508">
    <property type="term" value="P:proteolysis"/>
    <property type="evidence" value="ECO:0007669"/>
    <property type="project" value="UniProtKB-KW"/>
</dbReference>
<reference evidence="8" key="1">
    <citation type="submission" date="2019-10" db="EMBL/GenBank/DDBJ databases">
        <authorList>
            <consortium name="DOE Joint Genome Institute"/>
            <person name="Kuo A."/>
            <person name="Miyauchi S."/>
            <person name="Kiss E."/>
            <person name="Drula E."/>
            <person name="Kohler A."/>
            <person name="Sanchez-Garcia M."/>
            <person name="Andreopoulos B."/>
            <person name="Barry K.W."/>
            <person name="Bonito G."/>
            <person name="Buee M."/>
            <person name="Carver A."/>
            <person name="Chen C."/>
            <person name="Cichocki N."/>
            <person name="Clum A."/>
            <person name="Culley D."/>
            <person name="Crous P.W."/>
            <person name="Fauchery L."/>
            <person name="Girlanda M."/>
            <person name="Hayes R."/>
            <person name="Keri Z."/>
            <person name="LaButti K."/>
            <person name="Lipzen A."/>
            <person name="Lombard V."/>
            <person name="Magnuson J."/>
            <person name="Maillard F."/>
            <person name="Morin E."/>
            <person name="Murat C."/>
            <person name="Nolan M."/>
            <person name="Ohm R."/>
            <person name="Pangilinan J."/>
            <person name="Pereira M."/>
            <person name="Perotto S."/>
            <person name="Peter M."/>
            <person name="Riley R."/>
            <person name="Sitrit Y."/>
            <person name="Stielow B."/>
            <person name="Szollosi G."/>
            <person name="Zifcakova L."/>
            <person name="Stursova M."/>
            <person name="Spatafora J.W."/>
            <person name="Tedersoo L."/>
            <person name="Vaario L.-M."/>
            <person name="Yamada A."/>
            <person name="Yan M."/>
            <person name="Wang P."/>
            <person name="Xu J."/>
            <person name="Bruns T."/>
            <person name="Baldrian P."/>
            <person name="Vilgalys R."/>
            <person name="Henrissat B."/>
            <person name="Grigoriev I.V."/>
            <person name="Hibbett D."/>
            <person name="Nagy L.G."/>
            <person name="Martin F.M."/>
        </authorList>
    </citation>
    <scope>NUCLEOTIDE SEQUENCE</scope>
    <source>
        <strain evidence="8">Prilba</strain>
    </source>
</reference>
<accession>A0A9P5MRJ6</accession>
<dbReference type="OrthoDB" id="429671at2759"/>
<dbReference type="PROSITE" id="PS00972">
    <property type="entry name" value="USP_1"/>
    <property type="match status" value="1"/>
</dbReference>
<dbReference type="GO" id="GO:0016579">
    <property type="term" value="P:protein deubiquitination"/>
    <property type="evidence" value="ECO:0007669"/>
    <property type="project" value="InterPro"/>
</dbReference>
<evidence type="ECO:0000313" key="8">
    <source>
        <dbReference type="EMBL" id="KAF8475350.1"/>
    </source>
</evidence>
<dbReference type="EMBL" id="WHVB01000016">
    <property type="protein sequence ID" value="KAF8475350.1"/>
    <property type="molecule type" value="Genomic_DNA"/>
</dbReference>
<dbReference type="PANTHER" id="PTHR24006:SF687">
    <property type="entry name" value="UBIQUITIN CARBOXYL-TERMINAL HYDROLASE 10"/>
    <property type="match status" value="1"/>
</dbReference>
<dbReference type="Proteomes" id="UP000759537">
    <property type="component" value="Unassembled WGS sequence"/>
</dbReference>
<evidence type="ECO:0000256" key="4">
    <source>
        <dbReference type="ARBA" id="ARBA00022801"/>
    </source>
</evidence>
<comment type="similarity">
    <text evidence="6">Belongs to the peptidase C19 family.</text>
</comment>
<protein>
    <recommendedName>
        <fullName evidence="6">Ubiquitin carboxyl-terminal hydrolase</fullName>
        <ecNumber evidence="6">3.4.19.12</ecNumber>
    </recommendedName>
</protein>
<keyword evidence="9" id="KW-1185">Reference proteome</keyword>
<dbReference type="SUPFAM" id="SSF54001">
    <property type="entry name" value="Cysteine proteinases"/>
    <property type="match status" value="1"/>
</dbReference>
<comment type="caution">
    <text evidence="8">The sequence shown here is derived from an EMBL/GenBank/DDBJ whole genome shotgun (WGS) entry which is preliminary data.</text>
</comment>
<sequence length="519" mass="56891">MLTHLLERTTQRDIIAPRAEPDINEIVYTTSIPAPIPTSAPVPVSTPPVLNRSYDAVAAPTSIPLLIASSVVDFSIPDSPPPTRVPPFPKADPLSLLSSTTSSNRTGNSTFPHLRARGLVNTGNVCFANAVLQLLVHSPPFWDLFRGLGDLTGQHGTGGSETGASVTPLVDATVKFSDEFVYREELSMTQQLQQKAAKGKAREDEEGKKEHNVVDSFNPRYLYDTMKEKRLLKDLLDGQQQDADEFFRLYLDALDEELLGLFASVSCHKSVTAAPGVEERVVSGLSGLADVGKRGFTAESIESPLMHIFGGKFRSTVRVPSQPSTVSTIEVWQLLQLDIQHDSVHTVENALARISHQQPVQLGPYGFSEASQQVLIEALPPVLVLHLRRFLYDVAANDIVKISKPVQFAPDLEIPLGIMETVAGKSAVPKPKAEPVHYRLYGVLYHHGESARNGHYTVDVLHPAPDGDNGGEEVWLNFDGEAVSAVRHEDVFGGHDNERVDDRCPYMLFYCRTAPTQTL</sequence>
<dbReference type="PROSITE" id="PS00973">
    <property type="entry name" value="USP_2"/>
    <property type="match status" value="1"/>
</dbReference>
<comment type="catalytic activity">
    <reaction evidence="1 6">
        <text>Thiol-dependent hydrolysis of ester, thioester, amide, peptide and isopeptide bonds formed by the C-terminal Gly of ubiquitin (a 76-residue protein attached to proteins as an intracellular targeting signal).</text>
        <dbReference type="EC" id="3.4.19.12"/>
    </reaction>
</comment>
<keyword evidence="4 6" id="KW-0378">Hydrolase</keyword>
<organism evidence="8 9">
    <name type="scientific">Russula ochroleuca</name>
    <dbReference type="NCBI Taxonomy" id="152965"/>
    <lineage>
        <taxon>Eukaryota</taxon>
        <taxon>Fungi</taxon>
        <taxon>Dikarya</taxon>
        <taxon>Basidiomycota</taxon>
        <taxon>Agaricomycotina</taxon>
        <taxon>Agaricomycetes</taxon>
        <taxon>Russulales</taxon>
        <taxon>Russulaceae</taxon>
        <taxon>Russula</taxon>
    </lineage>
</organism>
<evidence type="ECO:0000313" key="9">
    <source>
        <dbReference type="Proteomes" id="UP000759537"/>
    </source>
</evidence>